<organism evidence="2 3">
    <name type="scientific">Aquimarina mytili</name>
    <dbReference type="NCBI Taxonomy" id="874423"/>
    <lineage>
        <taxon>Bacteria</taxon>
        <taxon>Pseudomonadati</taxon>
        <taxon>Bacteroidota</taxon>
        <taxon>Flavobacteriia</taxon>
        <taxon>Flavobacteriales</taxon>
        <taxon>Flavobacteriaceae</taxon>
        <taxon>Aquimarina</taxon>
    </lineage>
</organism>
<accession>A0A936ZWS9</accession>
<dbReference type="Gene3D" id="3.40.50.10140">
    <property type="entry name" value="Toll/interleukin-1 receptor homology (TIR) domain"/>
    <property type="match status" value="1"/>
</dbReference>
<keyword evidence="3" id="KW-1185">Reference proteome</keyword>
<keyword evidence="2" id="KW-0675">Receptor</keyword>
<comment type="caution">
    <text evidence="2">The sequence shown here is derived from an EMBL/GenBank/DDBJ whole genome shotgun (WGS) entry which is preliminary data.</text>
</comment>
<dbReference type="GO" id="GO:0007165">
    <property type="term" value="P:signal transduction"/>
    <property type="evidence" value="ECO:0007669"/>
    <property type="project" value="InterPro"/>
</dbReference>
<name>A0A936ZWS9_9FLAO</name>
<dbReference type="InterPro" id="IPR000157">
    <property type="entry name" value="TIR_dom"/>
</dbReference>
<protein>
    <submittedName>
        <fullName evidence="2">Toll/interleukin-1 receptor domain-containing protein</fullName>
    </submittedName>
</protein>
<dbReference type="InterPro" id="IPR035897">
    <property type="entry name" value="Toll_tir_struct_dom_sf"/>
</dbReference>
<dbReference type="AlphaFoldDB" id="A0A936ZWS9"/>
<feature type="domain" description="TIR" evidence="1">
    <location>
        <begin position="42"/>
        <end position="153"/>
    </location>
</feature>
<dbReference type="SUPFAM" id="SSF52200">
    <property type="entry name" value="Toll/Interleukin receptor TIR domain"/>
    <property type="match status" value="1"/>
</dbReference>
<reference evidence="2" key="1">
    <citation type="submission" date="2021-01" db="EMBL/GenBank/DDBJ databases">
        <authorList>
            <person name="Zhong Y.L."/>
        </authorList>
    </citation>
    <scope>NUCLEOTIDE SEQUENCE</scope>
    <source>
        <strain evidence="2">KCTC 23302</strain>
    </source>
</reference>
<evidence type="ECO:0000313" key="2">
    <source>
        <dbReference type="EMBL" id="MBL0682471.1"/>
    </source>
</evidence>
<proteinExistence type="predicted"/>
<dbReference type="EMBL" id="JAERQJ010000001">
    <property type="protein sequence ID" value="MBL0682471.1"/>
    <property type="molecule type" value="Genomic_DNA"/>
</dbReference>
<dbReference type="RefSeq" id="WP_201916485.1">
    <property type="nucleotide sequence ID" value="NZ_BAABAX010000001.1"/>
</dbReference>
<dbReference type="Pfam" id="PF13676">
    <property type="entry name" value="TIR_2"/>
    <property type="match status" value="1"/>
</dbReference>
<dbReference type="Proteomes" id="UP000651057">
    <property type="component" value="Unassembled WGS sequence"/>
</dbReference>
<sequence length="180" mass="20802">MSILPQYGLLQLRNSARIYTKDVTESLQLFKKETKNLKVTLFISHHPDELEELDSAINFLKGFGVLLHADWLDKSIPKDKSDATTKQLQQQIRENSKFIFLATETAVQDKWCDWVLRLAATIKKPEDIAVLPIREDFSDYGGAEYLKKHAYIKENDFTAQAYDVKYPNGKEIALSKWFES</sequence>
<evidence type="ECO:0000259" key="1">
    <source>
        <dbReference type="Pfam" id="PF13676"/>
    </source>
</evidence>
<gene>
    <name evidence="2" type="ORF">JJQ60_03000</name>
</gene>
<evidence type="ECO:0000313" key="3">
    <source>
        <dbReference type="Proteomes" id="UP000651057"/>
    </source>
</evidence>